<keyword evidence="3" id="KW-1185">Reference proteome</keyword>
<name>A0A0D2KNM1_9CHLO</name>
<dbReference type="EMBL" id="KK102656">
    <property type="protein sequence ID" value="KIY97228.1"/>
    <property type="molecule type" value="Genomic_DNA"/>
</dbReference>
<gene>
    <name evidence="2" type="ORF">MNEG_10733</name>
</gene>
<dbReference type="Proteomes" id="UP000054498">
    <property type="component" value="Unassembled WGS sequence"/>
</dbReference>
<feature type="region of interest" description="Disordered" evidence="1">
    <location>
        <begin position="705"/>
        <end position="733"/>
    </location>
</feature>
<feature type="compositionally biased region" description="Basic residues" evidence="1">
    <location>
        <begin position="1194"/>
        <end position="1214"/>
    </location>
</feature>
<dbReference type="STRING" id="145388.A0A0D2KNM1"/>
<sequence length="1258" mass="128605">MDQRCAVAAARHFDVRRAAASEAPAAPRGFAALRPGGGAAPPEVRQLVSFSLQPLLDRVASGTRLEDGGTPGGVQPPPVVQQLLAARRALRGPDAARGEVPLLLGRVSPQLAACLVADVAVGILCPGQPVPEETPENFAVLHAILTVASEALRVEAIGLEHVSGADVGHAGGGPGLLHACKLLLAPPPSEVAATALQSCWPHGLSNNQRRGRSATPVGCAGGAGGERRGLKAAGGEQGALVPPAPPCIAASDAPAAAPGAATCRERAAVLVQQLSAAAAAARQAALLSYASRRGRPQAPAELAALLDCAVQIDALSKAMISDLERRPDLAGRLQARSGARWPVRDDGAAGSSCGGDDSHSRGEPWRREAGPCEASSAAGDDDEADAFVRLAELLEGKASEMARLRHSFAHCLTQTGASPDPAPPAAASPAAAAAAGAAAADAGDTALGLEALAAHVFGSEPASVVEDPLAPRLSPDLQFSYELDCARRVQLHLLRSAAREGGGSAAGQGDVSGAAGRASGAGSFQQCVGGHAAVDARDEEEFQDACADLHSFLQDQALGSGERSRAPAHLGGGGAPGWRNRRNAENCSWGSDSDGDSEDEGHGVDQKQGKGARGRRGGSAGAPTPSALLRGLLRDLSFPSLGAAYELLLRRAAHHAAAFYREAPARVRDPPGTGGAAMYHSPLLASGHFRLLLKDVQQLAFAAEERPPQRATTSADAAATQAARSAPRPRLGLREALAAPAPRAAAGGRDGVVGCAPGCPWCAAEAKEQQWLARQQGTSDDQGLGGSFRGGPNGTRSGGNGRDSGVAGGGGDDGALGSSFPVPFESPFMWRRLWWALLGRLAPRLRDRLASEAGMCPHSCCGALWQCVAIGVYEAVVQSREPRDAALMTVQGAASGSKEGPPHVEAAAAAYARALDAAFDEAYSPARVVLACRMVEALGPMELSCHPAPETAALWPALAGRAISRALTEQIGGPAAWAIGPGPGRAVLGPEDEGEGAPPMCAAWFHLRMLGMAGRGRGGTEAAAADARRAGVAAGLARRLRGCCDEDGRRRELAAAARRLYDDPDLRYDAVLFATQQAFQPFDFERLRRQGHYVLLLPHPCAWTAGASGGGCDHCGGPPADQGGGGGGGGSGGGGGGQWFVCAGCGVARYCSARCCVLATVGVPSHSVLCRTLASATEHLRTPALRPDSEGGARRRGRSASKPGRARGRLGLRRQAREGAGLARDQGGRAGHGCWPTEAVSVGPEMLLNPKLLRLLGN</sequence>
<feature type="region of interest" description="Disordered" evidence="1">
    <location>
        <begin position="558"/>
        <end position="623"/>
    </location>
</feature>
<feature type="region of interest" description="Disordered" evidence="1">
    <location>
        <begin position="205"/>
        <end position="236"/>
    </location>
</feature>
<dbReference type="KEGG" id="mng:MNEG_10733"/>
<feature type="region of interest" description="Disordered" evidence="1">
    <location>
        <begin position="499"/>
        <end position="522"/>
    </location>
</feature>
<dbReference type="GeneID" id="25727925"/>
<reference evidence="2 3" key="1">
    <citation type="journal article" date="2013" name="BMC Genomics">
        <title>Reconstruction of the lipid metabolism for the microalga Monoraphidium neglectum from its genome sequence reveals characteristics suitable for biofuel production.</title>
        <authorList>
            <person name="Bogen C."/>
            <person name="Al-Dilaimi A."/>
            <person name="Albersmeier A."/>
            <person name="Wichmann J."/>
            <person name="Grundmann M."/>
            <person name="Rupp O."/>
            <person name="Lauersen K.J."/>
            <person name="Blifernez-Klassen O."/>
            <person name="Kalinowski J."/>
            <person name="Goesmann A."/>
            <person name="Mussgnug J.H."/>
            <person name="Kruse O."/>
        </authorList>
    </citation>
    <scope>NUCLEOTIDE SEQUENCE [LARGE SCALE GENOMIC DNA]</scope>
    <source>
        <strain evidence="2 3">SAG 48.87</strain>
    </source>
</reference>
<protein>
    <submittedName>
        <fullName evidence="2">Uncharacterized protein</fullName>
    </submittedName>
</protein>
<feature type="compositionally biased region" description="Low complexity" evidence="1">
    <location>
        <begin position="507"/>
        <end position="522"/>
    </location>
</feature>
<evidence type="ECO:0000256" key="1">
    <source>
        <dbReference type="SAM" id="MobiDB-lite"/>
    </source>
</evidence>
<evidence type="ECO:0000313" key="3">
    <source>
        <dbReference type="Proteomes" id="UP000054498"/>
    </source>
</evidence>
<feature type="compositionally biased region" description="Basic and acidic residues" evidence="1">
    <location>
        <begin position="356"/>
        <end position="370"/>
    </location>
</feature>
<feature type="region of interest" description="Disordered" evidence="1">
    <location>
        <begin position="340"/>
        <end position="380"/>
    </location>
</feature>
<feature type="region of interest" description="Disordered" evidence="1">
    <location>
        <begin position="1181"/>
        <end position="1230"/>
    </location>
</feature>
<dbReference type="AlphaFoldDB" id="A0A0D2KNM1"/>
<organism evidence="2 3">
    <name type="scientific">Monoraphidium neglectum</name>
    <dbReference type="NCBI Taxonomy" id="145388"/>
    <lineage>
        <taxon>Eukaryota</taxon>
        <taxon>Viridiplantae</taxon>
        <taxon>Chlorophyta</taxon>
        <taxon>core chlorophytes</taxon>
        <taxon>Chlorophyceae</taxon>
        <taxon>CS clade</taxon>
        <taxon>Sphaeropleales</taxon>
        <taxon>Selenastraceae</taxon>
        <taxon>Monoraphidium</taxon>
    </lineage>
</organism>
<evidence type="ECO:0000313" key="2">
    <source>
        <dbReference type="EMBL" id="KIY97228.1"/>
    </source>
</evidence>
<accession>A0A0D2KNM1</accession>
<dbReference type="RefSeq" id="XP_013896248.1">
    <property type="nucleotide sequence ID" value="XM_014040794.1"/>
</dbReference>
<feature type="compositionally biased region" description="Low complexity" evidence="1">
    <location>
        <begin position="709"/>
        <end position="733"/>
    </location>
</feature>
<feature type="compositionally biased region" description="Gly residues" evidence="1">
    <location>
        <begin position="783"/>
        <end position="814"/>
    </location>
</feature>
<feature type="region of interest" description="Disordered" evidence="1">
    <location>
        <begin position="772"/>
        <end position="814"/>
    </location>
</feature>
<proteinExistence type="predicted"/>
<feature type="compositionally biased region" description="Polar residues" evidence="1">
    <location>
        <begin position="772"/>
        <end position="781"/>
    </location>
</feature>